<dbReference type="InterPro" id="IPR000683">
    <property type="entry name" value="Gfo/Idh/MocA-like_OxRdtase_N"/>
</dbReference>
<evidence type="ECO:0000313" key="9">
    <source>
        <dbReference type="EMBL" id="CAE0788394.1"/>
    </source>
</evidence>
<keyword evidence="6" id="KW-0472">Membrane</keyword>
<dbReference type="EC" id="1.1.1.179" evidence="3"/>
<dbReference type="PANTHER" id="PTHR22604:SF105">
    <property type="entry name" value="TRANS-1,2-DIHYDROBENZENE-1,2-DIOL DEHYDROGENASE"/>
    <property type="match status" value="1"/>
</dbReference>
<dbReference type="InterPro" id="IPR050984">
    <property type="entry name" value="Gfo/Idh/MocA_domain"/>
</dbReference>
<dbReference type="SUPFAM" id="SSF51735">
    <property type="entry name" value="NAD(P)-binding Rossmann-fold domains"/>
    <property type="match status" value="1"/>
</dbReference>
<evidence type="ECO:0000256" key="4">
    <source>
        <dbReference type="ARBA" id="ARBA00042988"/>
    </source>
</evidence>
<proteinExistence type="inferred from homology"/>
<sequence>MTSENINLAVDFECYNAYEDQHGARAEAPLQLGGRRRGIIAAVSVCISLLMAFCFWLSSGGNNGLIGGPSIAMDIAPPVLPNTSLGVPAVDPGLDVRGMPILSDVRPADVALRACWGIVGPGRIAHDFAAAAYGLGARLCGVAAGSLPNASARSQAFARLYNIPLAHAYGHYEELAADDSVTMVYIATTNQKHYELAKLFLQHGKHVLLEKPATIGVAEFEELAALSRARRLLLVTNFWTRFFPAVKWARQVVRSGVLGPVMHVAGDFAFQAVRTRLARDFERDRFFNQKLGGGAMLDMGCYLVMVATTFLATSEGVVDNNVSNWSVLATGAAERGVDTDAALLISRPTGTSGLFGTSLKRSSDFDVQIDCAHGVLHINTPANCPTSASYVAYADASTQSVAPTPCCAMAETAAQSFSVALPQISPAFEPTRYPNAMGFVYVAAAFERCVYNASCTELHELPLDEQLLIVKITAKALAAIGVYAGVKGM</sequence>
<dbReference type="Pfam" id="PF01408">
    <property type="entry name" value="GFO_IDH_MocA"/>
    <property type="match status" value="1"/>
</dbReference>
<evidence type="ECO:0000259" key="7">
    <source>
        <dbReference type="Pfam" id="PF01408"/>
    </source>
</evidence>
<evidence type="ECO:0000256" key="1">
    <source>
        <dbReference type="ARBA" id="ARBA00010928"/>
    </source>
</evidence>
<evidence type="ECO:0000256" key="3">
    <source>
        <dbReference type="ARBA" id="ARBA00038984"/>
    </source>
</evidence>
<dbReference type="InterPro" id="IPR055170">
    <property type="entry name" value="GFO_IDH_MocA-like_dom"/>
</dbReference>
<dbReference type="GO" id="GO:0047837">
    <property type="term" value="F:D-xylose 1-dehydrogenase (NADP+) activity"/>
    <property type="evidence" value="ECO:0007669"/>
    <property type="project" value="UniProtKB-EC"/>
</dbReference>
<feature type="domain" description="Gfo/Idh/MocA-like oxidoreductase N-terminal" evidence="7">
    <location>
        <begin position="116"/>
        <end position="235"/>
    </location>
</feature>
<dbReference type="GO" id="GO:0000166">
    <property type="term" value="F:nucleotide binding"/>
    <property type="evidence" value="ECO:0007669"/>
    <property type="project" value="InterPro"/>
</dbReference>
<dbReference type="AlphaFoldDB" id="A0A7S4C785"/>
<reference evidence="9" key="1">
    <citation type="submission" date="2021-01" db="EMBL/GenBank/DDBJ databases">
        <authorList>
            <person name="Corre E."/>
            <person name="Pelletier E."/>
            <person name="Niang G."/>
            <person name="Scheremetjew M."/>
            <person name="Finn R."/>
            <person name="Kale V."/>
            <person name="Holt S."/>
            <person name="Cochrane G."/>
            <person name="Meng A."/>
            <person name="Brown T."/>
            <person name="Cohen L."/>
        </authorList>
    </citation>
    <scope>NUCLEOTIDE SEQUENCE</scope>
    <source>
        <strain evidence="9">CCMP645</strain>
    </source>
</reference>
<dbReference type="PANTHER" id="PTHR22604">
    <property type="entry name" value="OXIDOREDUCTASES"/>
    <property type="match status" value="1"/>
</dbReference>
<evidence type="ECO:0000259" key="8">
    <source>
        <dbReference type="Pfam" id="PF22725"/>
    </source>
</evidence>
<keyword evidence="6" id="KW-1133">Transmembrane helix</keyword>
<gene>
    <name evidence="9" type="ORF">PCAR00345_LOCUS41103</name>
</gene>
<feature type="domain" description="GFO/IDH/MocA-like oxidoreductase" evidence="8">
    <location>
        <begin position="248"/>
        <end position="376"/>
    </location>
</feature>
<protein>
    <recommendedName>
        <fullName evidence="3">D-xylose 1-dehydrogenase (NADP(+), D-xylono-1,5-lactone-forming)</fullName>
        <ecNumber evidence="3">1.1.1.179</ecNumber>
    </recommendedName>
    <alternativeName>
        <fullName evidence="4">D-xylose-NADP dehydrogenase</fullName>
    </alternativeName>
</protein>
<feature type="transmembrane region" description="Helical" evidence="6">
    <location>
        <begin position="39"/>
        <end position="58"/>
    </location>
</feature>
<dbReference type="EMBL" id="HBIZ01067158">
    <property type="protein sequence ID" value="CAE0788394.1"/>
    <property type="molecule type" value="Transcribed_RNA"/>
</dbReference>
<evidence type="ECO:0000256" key="6">
    <source>
        <dbReference type="SAM" id="Phobius"/>
    </source>
</evidence>
<accession>A0A7S4C785</accession>
<dbReference type="InterPro" id="IPR036291">
    <property type="entry name" value="NAD(P)-bd_dom_sf"/>
</dbReference>
<name>A0A7S4C785_CHRCT</name>
<comment type="catalytic activity">
    <reaction evidence="5">
        <text>D-xylose + NADP(+) = D-xylono-1,5-lactone + NADPH + H(+)</text>
        <dbReference type="Rhea" id="RHEA:22000"/>
        <dbReference type="ChEBI" id="CHEBI:15378"/>
        <dbReference type="ChEBI" id="CHEBI:15867"/>
        <dbReference type="ChEBI" id="CHEBI:53455"/>
        <dbReference type="ChEBI" id="CHEBI:57783"/>
        <dbReference type="ChEBI" id="CHEBI:58349"/>
        <dbReference type="EC" id="1.1.1.179"/>
    </reaction>
</comment>
<dbReference type="Gene3D" id="3.30.360.10">
    <property type="entry name" value="Dihydrodipicolinate Reductase, domain 2"/>
    <property type="match status" value="1"/>
</dbReference>
<evidence type="ECO:0000256" key="2">
    <source>
        <dbReference type="ARBA" id="ARBA00023002"/>
    </source>
</evidence>
<dbReference type="Gene3D" id="3.40.50.720">
    <property type="entry name" value="NAD(P)-binding Rossmann-like Domain"/>
    <property type="match status" value="1"/>
</dbReference>
<organism evidence="9">
    <name type="scientific">Chrysotila carterae</name>
    <name type="common">Marine alga</name>
    <name type="synonym">Syracosphaera carterae</name>
    <dbReference type="NCBI Taxonomy" id="13221"/>
    <lineage>
        <taxon>Eukaryota</taxon>
        <taxon>Haptista</taxon>
        <taxon>Haptophyta</taxon>
        <taxon>Prymnesiophyceae</taxon>
        <taxon>Isochrysidales</taxon>
        <taxon>Isochrysidaceae</taxon>
        <taxon>Chrysotila</taxon>
    </lineage>
</organism>
<comment type="similarity">
    <text evidence="1">Belongs to the Gfo/Idh/MocA family.</text>
</comment>
<evidence type="ECO:0000256" key="5">
    <source>
        <dbReference type="ARBA" id="ARBA00049233"/>
    </source>
</evidence>
<keyword evidence="6" id="KW-0812">Transmembrane</keyword>
<dbReference type="Pfam" id="PF22725">
    <property type="entry name" value="GFO_IDH_MocA_C3"/>
    <property type="match status" value="1"/>
</dbReference>
<dbReference type="SUPFAM" id="SSF55347">
    <property type="entry name" value="Glyceraldehyde-3-phosphate dehydrogenase-like, C-terminal domain"/>
    <property type="match status" value="1"/>
</dbReference>
<keyword evidence="2" id="KW-0560">Oxidoreductase</keyword>